<organism evidence="1 2">
    <name type="scientific">Penicillium canescens</name>
    <dbReference type="NCBI Taxonomy" id="5083"/>
    <lineage>
        <taxon>Eukaryota</taxon>
        <taxon>Fungi</taxon>
        <taxon>Dikarya</taxon>
        <taxon>Ascomycota</taxon>
        <taxon>Pezizomycotina</taxon>
        <taxon>Eurotiomycetes</taxon>
        <taxon>Eurotiomycetidae</taxon>
        <taxon>Eurotiales</taxon>
        <taxon>Aspergillaceae</taxon>
        <taxon>Penicillium</taxon>
    </lineage>
</organism>
<evidence type="ECO:0000313" key="2">
    <source>
        <dbReference type="Proteomes" id="UP001219568"/>
    </source>
</evidence>
<sequence>MPWDFTKRGEVRQDRIPHGPTVIAWVNNLPFFLVYRGVYILSGGYNKFGWLINRPVQKGQQIKGGYPKHAEELHGGLFLATPAAVRDAALILQVTGYGKMPAPHGTIWA</sequence>
<keyword evidence="2" id="KW-1185">Reference proteome</keyword>
<protein>
    <submittedName>
        <fullName evidence="1">Uncharacterized protein</fullName>
    </submittedName>
</protein>
<dbReference type="AlphaFoldDB" id="A0AAD6IGP6"/>
<gene>
    <name evidence="1" type="ORF">N7460_003516</name>
</gene>
<comment type="caution">
    <text evidence="1">The sequence shown here is derived from an EMBL/GenBank/DDBJ whole genome shotgun (WGS) entry which is preliminary data.</text>
</comment>
<evidence type="ECO:0000313" key="1">
    <source>
        <dbReference type="EMBL" id="KAJ6047369.1"/>
    </source>
</evidence>
<accession>A0AAD6IGP6</accession>
<reference evidence="1" key="1">
    <citation type="journal article" date="2023" name="IMA Fungus">
        <title>Comparative genomic study of the Penicillium genus elucidates a diverse pangenome and 15 lateral gene transfer events.</title>
        <authorList>
            <person name="Petersen C."/>
            <person name="Sorensen T."/>
            <person name="Nielsen M.R."/>
            <person name="Sondergaard T.E."/>
            <person name="Sorensen J.L."/>
            <person name="Fitzpatrick D.A."/>
            <person name="Frisvad J.C."/>
            <person name="Nielsen K.L."/>
        </authorList>
    </citation>
    <scope>NUCLEOTIDE SEQUENCE</scope>
    <source>
        <strain evidence="1">IBT 15450</strain>
    </source>
</reference>
<dbReference type="EMBL" id="JAQJZL010000003">
    <property type="protein sequence ID" value="KAJ6047369.1"/>
    <property type="molecule type" value="Genomic_DNA"/>
</dbReference>
<reference evidence="1" key="2">
    <citation type="submission" date="2023-01" db="EMBL/GenBank/DDBJ databases">
        <authorList>
            <person name="Petersen C."/>
        </authorList>
    </citation>
    <scope>NUCLEOTIDE SEQUENCE</scope>
    <source>
        <strain evidence="1">IBT 15450</strain>
    </source>
</reference>
<proteinExistence type="predicted"/>
<dbReference type="Proteomes" id="UP001219568">
    <property type="component" value="Unassembled WGS sequence"/>
</dbReference>
<name>A0AAD6IGP6_PENCN</name>